<evidence type="ECO:0000313" key="2">
    <source>
        <dbReference type="Proteomes" id="UP001383192"/>
    </source>
</evidence>
<dbReference type="EMBL" id="JAYKXP010000314">
    <property type="protein sequence ID" value="KAK7015564.1"/>
    <property type="molecule type" value="Genomic_DNA"/>
</dbReference>
<protein>
    <submittedName>
        <fullName evidence="1">Uncharacterized protein</fullName>
    </submittedName>
</protein>
<accession>A0AAW0AQC5</accession>
<proteinExistence type="predicted"/>
<dbReference type="Proteomes" id="UP001383192">
    <property type="component" value="Unassembled WGS sequence"/>
</dbReference>
<sequence length="206" mass="23063">MPKQRSIRSRIRQWLSESGNRFEAKESEWSGEEWNGEEEIVKEGRQAPKGVDLAELVVDLEKEAHRTGKLFRKTGPAMNKALRRRYIGLFEQLAAEESTIQMVNEAALELLQAFVTSPTDENASTLVDIPALMMVLEGERHVTGRFSPELLAVCQWMVGRASVVLNALKQGNLAPVPVNDAVSEEDWREAVVTDYLVFETAPAIPT</sequence>
<evidence type="ECO:0000313" key="1">
    <source>
        <dbReference type="EMBL" id="KAK7015564.1"/>
    </source>
</evidence>
<name>A0AAW0AQC5_9AGAR</name>
<organism evidence="1 2">
    <name type="scientific">Paramarasmius palmivorus</name>
    <dbReference type="NCBI Taxonomy" id="297713"/>
    <lineage>
        <taxon>Eukaryota</taxon>
        <taxon>Fungi</taxon>
        <taxon>Dikarya</taxon>
        <taxon>Basidiomycota</taxon>
        <taxon>Agaricomycotina</taxon>
        <taxon>Agaricomycetes</taxon>
        <taxon>Agaricomycetidae</taxon>
        <taxon>Agaricales</taxon>
        <taxon>Marasmiineae</taxon>
        <taxon>Marasmiaceae</taxon>
        <taxon>Paramarasmius</taxon>
    </lineage>
</organism>
<comment type="caution">
    <text evidence="1">The sequence shown here is derived from an EMBL/GenBank/DDBJ whole genome shotgun (WGS) entry which is preliminary data.</text>
</comment>
<gene>
    <name evidence="1" type="ORF">VNI00_019076</name>
</gene>
<reference evidence="1 2" key="1">
    <citation type="submission" date="2024-01" db="EMBL/GenBank/DDBJ databases">
        <title>A draft genome for a cacao thread blight-causing isolate of Paramarasmius palmivorus.</title>
        <authorList>
            <person name="Baruah I.K."/>
            <person name="Bukari Y."/>
            <person name="Amoako-Attah I."/>
            <person name="Meinhardt L.W."/>
            <person name="Bailey B.A."/>
            <person name="Cohen S.P."/>
        </authorList>
    </citation>
    <scope>NUCLEOTIDE SEQUENCE [LARGE SCALE GENOMIC DNA]</scope>
    <source>
        <strain evidence="1 2">GH-12</strain>
    </source>
</reference>
<dbReference type="AlphaFoldDB" id="A0AAW0AQC5"/>
<keyword evidence="2" id="KW-1185">Reference proteome</keyword>